<dbReference type="Proteomes" id="UP000478052">
    <property type="component" value="Unassembled WGS sequence"/>
</dbReference>
<feature type="domain" description="Double jelly roll-like" evidence="1">
    <location>
        <begin position="7"/>
        <end position="49"/>
    </location>
</feature>
<evidence type="ECO:0000313" key="2">
    <source>
        <dbReference type="EMBL" id="KAF0762215.1"/>
    </source>
</evidence>
<sequence>MIIAISNQTNVKVYLKSIAYPYENLILDFEKNKFTLLYDVYTSFQEFYSKKIPQL</sequence>
<gene>
    <name evidence="2" type="ORF">FWK35_00027081</name>
</gene>
<comment type="caution">
    <text evidence="2">The sequence shown here is derived from an EMBL/GenBank/DDBJ whole genome shotgun (WGS) entry which is preliminary data.</text>
</comment>
<name>A0A6G0YW17_APHCR</name>
<dbReference type="InterPro" id="IPR049512">
    <property type="entry name" value="DJR-like_dom"/>
</dbReference>
<evidence type="ECO:0000259" key="1">
    <source>
        <dbReference type="Pfam" id="PF21738"/>
    </source>
</evidence>
<proteinExistence type="predicted"/>
<keyword evidence="3" id="KW-1185">Reference proteome</keyword>
<organism evidence="2 3">
    <name type="scientific">Aphis craccivora</name>
    <name type="common">Cowpea aphid</name>
    <dbReference type="NCBI Taxonomy" id="307492"/>
    <lineage>
        <taxon>Eukaryota</taxon>
        <taxon>Metazoa</taxon>
        <taxon>Ecdysozoa</taxon>
        <taxon>Arthropoda</taxon>
        <taxon>Hexapoda</taxon>
        <taxon>Insecta</taxon>
        <taxon>Pterygota</taxon>
        <taxon>Neoptera</taxon>
        <taxon>Paraneoptera</taxon>
        <taxon>Hemiptera</taxon>
        <taxon>Sternorrhyncha</taxon>
        <taxon>Aphidomorpha</taxon>
        <taxon>Aphidoidea</taxon>
        <taxon>Aphididae</taxon>
        <taxon>Aphidini</taxon>
        <taxon>Aphis</taxon>
        <taxon>Aphis</taxon>
    </lineage>
</organism>
<dbReference type="EMBL" id="VUJU01002194">
    <property type="protein sequence ID" value="KAF0762215.1"/>
    <property type="molecule type" value="Genomic_DNA"/>
</dbReference>
<reference evidence="2 3" key="1">
    <citation type="submission" date="2019-08" db="EMBL/GenBank/DDBJ databases">
        <title>Whole genome of Aphis craccivora.</title>
        <authorList>
            <person name="Voronova N.V."/>
            <person name="Shulinski R.S."/>
            <person name="Bandarenka Y.V."/>
            <person name="Zhorov D.G."/>
            <person name="Warner D."/>
        </authorList>
    </citation>
    <scope>NUCLEOTIDE SEQUENCE [LARGE SCALE GENOMIC DNA]</scope>
    <source>
        <strain evidence="2">180601</strain>
        <tissue evidence="2">Whole Body</tissue>
    </source>
</reference>
<dbReference type="Pfam" id="PF21738">
    <property type="entry name" value="DJR-like_dom"/>
    <property type="match status" value="1"/>
</dbReference>
<evidence type="ECO:0000313" key="3">
    <source>
        <dbReference type="Proteomes" id="UP000478052"/>
    </source>
</evidence>
<protein>
    <recommendedName>
        <fullName evidence="1">Double jelly roll-like domain-containing protein</fullName>
    </recommendedName>
</protein>
<dbReference type="OrthoDB" id="7399333at2759"/>
<accession>A0A6G0YW17</accession>
<dbReference type="AlphaFoldDB" id="A0A6G0YW17"/>